<evidence type="ECO:0000256" key="1">
    <source>
        <dbReference type="ARBA" id="ARBA00010617"/>
    </source>
</evidence>
<evidence type="ECO:0008006" key="8">
    <source>
        <dbReference type="Google" id="ProtNLM"/>
    </source>
</evidence>
<keyword evidence="4" id="KW-0560">Oxidoreductase</keyword>
<dbReference type="AlphaFoldDB" id="A0A381PL03"/>
<dbReference type="PANTHER" id="PTHR46696:SF4">
    <property type="entry name" value="BIOTIN BIOSYNTHESIS CYTOCHROME P450"/>
    <property type="match status" value="1"/>
</dbReference>
<gene>
    <name evidence="7" type="ORF">METZ01_LOCUS20579</name>
</gene>
<comment type="similarity">
    <text evidence="1">Belongs to the cytochrome P450 family.</text>
</comment>
<dbReference type="InterPro" id="IPR001128">
    <property type="entry name" value="Cyt_P450"/>
</dbReference>
<evidence type="ECO:0000313" key="7">
    <source>
        <dbReference type="EMBL" id="SUZ67725.1"/>
    </source>
</evidence>
<proteinExistence type="inferred from homology"/>
<evidence type="ECO:0000256" key="5">
    <source>
        <dbReference type="ARBA" id="ARBA00023004"/>
    </source>
</evidence>
<dbReference type="InterPro" id="IPR002397">
    <property type="entry name" value="Cyt_P450_B"/>
</dbReference>
<organism evidence="7">
    <name type="scientific">marine metagenome</name>
    <dbReference type="NCBI Taxonomy" id="408172"/>
    <lineage>
        <taxon>unclassified sequences</taxon>
        <taxon>metagenomes</taxon>
        <taxon>ecological metagenomes</taxon>
    </lineage>
</organism>
<evidence type="ECO:0000256" key="4">
    <source>
        <dbReference type="ARBA" id="ARBA00023002"/>
    </source>
</evidence>
<evidence type="ECO:0000256" key="6">
    <source>
        <dbReference type="ARBA" id="ARBA00023033"/>
    </source>
</evidence>
<sequence length="426" mass="48093">VTKIHSDLSNFDILDSETQQCPHAHYALMRESCPVLRTDAAGTEIFLVSRYEDVMKVLMDPQVFSSKFGQSGLPISQEVEDRITEVQKELNAYPRMGTLLTADPPEHTRYRKLVSRAFTAKAIADLEPFIRELSNNLIDGFIAEGSCEFVQAFAVPLPVNVIARALNVPADRLEDFKQWSDDAIAGTGRELTDDEHVEAQKGIIAFQHYFADQLESRRVEPQDDILTNLVNARIDRNEDPDLPDEQLSIPEMLSILQQILVAGNETTTKLLTEAMRLLGERPRFWEQLRTDPTQSRSIIEECLRLAAPTQGMWRIATKDVEVGGTLIPRGSRVVIMFASANRDDSFFPDGDSFDPTRENLSQHLSFGKGTHFCLGASLSRLEGTVALEELSRRIRSFSLSQANDFRYHPSFMLRGLERLELEMMTS</sequence>
<dbReference type="PRINTS" id="PR00359">
    <property type="entry name" value="BP450"/>
</dbReference>
<dbReference type="GO" id="GO:0005506">
    <property type="term" value="F:iron ion binding"/>
    <property type="evidence" value="ECO:0007669"/>
    <property type="project" value="InterPro"/>
</dbReference>
<dbReference type="PANTHER" id="PTHR46696">
    <property type="entry name" value="P450, PUTATIVE (EUROFUNG)-RELATED"/>
    <property type="match status" value="1"/>
</dbReference>
<keyword evidence="6" id="KW-0503">Monooxygenase</keyword>
<dbReference type="FunFam" id="1.10.630.10:FF:000018">
    <property type="entry name" value="Cytochrome P450 monooxygenase"/>
    <property type="match status" value="1"/>
</dbReference>
<dbReference type="PROSITE" id="PS00086">
    <property type="entry name" value="CYTOCHROME_P450"/>
    <property type="match status" value="1"/>
</dbReference>
<accession>A0A381PL03</accession>
<dbReference type="GO" id="GO:0006707">
    <property type="term" value="P:cholesterol catabolic process"/>
    <property type="evidence" value="ECO:0007669"/>
    <property type="project" value="TreeGrafter"/>
</dbReference>
<dbReference type="GO" id="GO:0020037">
    <property type="term" value="F:heme binding"/>
    <property type="evidence" value="ECO:0007669"/>
    <property type="project" value="InterPro"/>
</dbReference>
<dbReference type="Pfam" id="PF00067">
    <property type="entry name" value="p450"/>
    <property type="match status" value="1"/>
</dbReference>
<keyword evidence="5" id="KW-0408">Iron</keyword>
<evidence type="ECO:0000256" key="2">
    <source>
        <dbReference type="ARBA" id="ARBA00022617"/>
    </source>
</evidence>
<dbReference type="EMBL" id="UINC01001019">
    <property type="protein sequence ID" value="SUZ67725.1"/>
    <property type="molecule type" value="Genomic_DNA"/>
</dbReference>
<dbReference type="GO" id="GO:0008395">
    <property type="term" value="F:steroid hydroxylase activity"/>
    <property type="evidence" value="ECO:0007669"/>
    <property type="project" value="TreeGrafter"/>
</dbReference>
<dbReference type="GO" id="GO:0036199">
    <property type="term" value="F:cholest-4-en-3-one 26-monooxygenase activity"/>
    <property type="evidence" value="ECO:0007669"/>
    <property type="project" value="TreeGrafter"/>
</dbReference>
<dbReference type="Gene3D" id="1.10.630.10">
    <property type="entry name" value="Cytochrome P450"/>
    <property type="match status" value="1"/>
</dbReference>
<keyword evidence="3" id="KW-0479">Metal-binding</keyword>
<dbReference type="SUPFAM" id="SSF48264">
    <property type="entry name" value="Cytochrome P450"/>
    <property type="match status" value="1"/>
</dbReference>
<keyword evidence="2" id="KW-0349">Heme</keyword>
<reference evidence="7" key="1">
    <citation type="submission" date="2018-05" db="EMBL/GenBank/DDBJ databases">
        <authorList>
            <person name="Lanie J.A."/>
            <person name="Ng W.-L."/>
            <person name="Kazmierczak K.M."/>
            <person name="Andrzejewski T.M."/>
            <person name="Davidsen T.M."/>
            <person name="Wayne K.J."/>
            <person name="Tettelin H."/>
            <person name="Glass J.I."/>
            <person name="Rusch D."/>
            <person name="Podicherti R."/>
            <person name="Tsui H.-C.T."/>
            <person name="Winkler M.E."/>
        </authorList>
    </citation>
    <scope>NUCLEOTIDE SEQUENCE</scope>
</reference>
<feature type="non-terminal residue" evidence="7">
    <location>
        <position position="1"/>
    </location>
</feature>
<dbReference type="CDD" id="cd11078">
    <property type="entry name" value="CYP130-like"/>
    <property type="match status" value="1"/>
</dbReference>
<dbReference type="InterPro" id="IPR036396">
    <property type="entry name" value="Cyt_P450_sf"/>
</dbReference>
<dbReference type="PRINTS" id="PR00385">
    <property type="entry name" value="P450"/>
</dbReference>
<evidence type="ECO:0000256" key="3">
    <source>
        <dbReference type="ARBA" id="ARBA00022723"/>
    </source>
</evidence>
<name>A0A381PL03_9ZZZZ</name>
<protein>
    <recommendedName>
        <fullName evidence="8">Cytochrome P450</fullName>
    </recommendedName>
</protein>
<dbReference type="InterPro" id="IPR017972">
    <property type="entry name" value="Cyt_P450_CS"/>
</dbReference>